<dbReference type="EMBL" id="UGOL01000001">
    <property type="protein sequence ID" value="STX78797.1"/>
    <property type="molecule type" value="Genomic_DNA"/>
</dbReference>
<feature type="domain" description="WipA-like phosphatase" evidence="4">
    <location>
        <begin position="112"/>
        <end position="348"/>
    </location>
</feature>
<evidence type="ECO:0000313" key="6">
    <source>
        <dbReference type="Proteomes" id="UP000254631"/>
    </source>
</evidence>
<organism evidence="5 6">
    <name type="scientific">Legionella pneumophila</name>
    <dbReference type="NCBI Taxonomy" id="446"/>
    <lineage>
        <taxon>Bacteria</taxon>
        <taxon>Pseudomonadati</taxon>
        <taxon>Pseudomonadota</taxon>
        <taxon>Gammaproteobacteria</taxon>
        <taxon>Legionellales</taxon>
        <taxon>Legionellaceae</taxon>
        <taxon>Legionella</taxon>
    </lineage>
</organism>
<feature type="region of interest" description="Disordered" evidence="2">
    <location>
        <begin position="371"/>
        <end position="391"/>
    </location>
</feature>
<keyword evidence="1" id="KW-0175">Coiled coil</keyword>
<evidence type="ECO:0000256" key="2">
    <source>
        <dbReference type="SAM" id="MobiDB-lite"/>
    </source>
</evidence>
<evidence type="ECO:0000259" key="4">
    <source>
        <dbReference type="Pfam" id="PF21663"/>
    </source>
</evidence>
<name>A0A378K278_LEGPN</name>
<feature type="coiled-coil region" evidence="1">
    <location>
        <begin position="83"/>
        <end position="110"/>
    </location>
</feature>
<dbReference type="InterPro" id="IPR048521">
    <property type="entry name" value="WipA_Phos"/>
</dbReference>
<dbReference type="RefSeq" id="WP_027219437.1">
    <property type="nucleotide sequence ID" value="NZ_BBUG01000007.1"/>
</dbReference>
<dbReference type="Proteomes" id="UP000254631">
    <property type="component" value="Unassembled WGS sequence"/>
</dbReference>
<dbReference type="AlphaFoldDB" id="A0A378K278"/>
<evidence type="ECO:0000259" key="3">
    <source>
        <dbReference type="Pfam" id="PF18493"/>
    </source>
</evidence>
<dbReference type="InterPro" id="IPR041234">
    <property type="entry name" value="RavJ-like_C"/>
</dbReference>
<evidence type="ECO:0000313" key="5">
    <source>
        <dbReference type="EMBL" id="STX78797.1"/>
    </source>
</evidence>
<gene>
    <name evidence="5" type="primary">WipB_1</name>
    <name evidence="5" type="ORF">NCTC12000_00783</name>
</gene>
<feature type="domain" description="RavJ-like C-terminal" evidence="3">
    <location>
        <begin position="416"/>
        <end position="506"/>
    </location>
</feature>
<reference evidence="5 6" key="1">
    <citation type="submission" date="2018-06" db="EMBL/GenBank/DDBJ databases">
        <authorList>
            <consortium name="Pathogen Informatics"/>
            <person name="Doyle S."/>
        </authorList>
    </citation>
    <scope>NUCLEOTIDE SEQUENCE [LARGE SCALE GENOMIC DNA]</scope>
    <source>
        <strain evidence="5 6">NCTC12000</strain>
    </source>
</reference>
<proteinExistence type="predicted"/>
<dbReference type="Pfam" id="PF21663">
    <property type="entry name" value="WipA_Phos"/>
    <property type="match status" value="1"/>
</dbReference>
<feature type="compositionally biased region" description="Basic and acidic residues" evidence="2">
    <location>
        <begin position="375"/>
        <end position="391"/>
    </location>
</feature>
<dbReference type="GO" id="GO:0016791">
    <property type="term" value="F:phosphatase activity"/>
    <property type="evidence" value="ECO:0007669"/>
    <property type="project" value="InterPro"/>
</dbReference>
<dbReference type="NCBIfam" id="NF043030">
    <property type="entry name" value="T4SS_Wip"/>
    <property type="match status" value="1"/>
</dbReference>
<protein>
    <submittedName>
        <fullName evidence="5">Dot/Icm secretion system substrate</fullName>
    </submittedName>
</protein>
<dbReference type="Pfam" id="PF18493">
    <property type="entry name" value="DUF5617"/>
    <property type="match status" value="1"/>
</dbReference>
<evidence type="ECO:0000256" key="1">
    <source>
        <dbReference type="SAM" id="Coils"/>
    </source>
</evidence>
<accession>A0A378K278</accession>
<sequence>MKTQRIIHPNIDIRKFPEVNADFSMTDISMGDLHANALLFLNILVRQGIIAISPENYAKFAEIYTLPELQADYWGTEAPVFSAGNKQERLEEIKKQYNALIAQIKIINTKKLIRLIGDELVDRGVIDYFILKLLQALNDQGADFEILLSNHGIEFVEACELFKENGNKLVAKRLGNIQHGNSFHALQEAIAAGAISNEEVLNIYHQVYKKHLKIISYSLDPEANEIKVFSHAGIGLNHIRGLARKFKVPYSEESAVDLARTIDAINKKFAEKASAGEIHTLYTHDMMYRGYAGEYLNSTDEVVAATVWGREYGDLIRTSKKFKVTFIHGHDSYDPEKVEHVTLNNQLGQFQNNVGDLYLYATNGMRAVPTQSLNPDKKVQSLREKNRPDKPNDYVVKIHHTKPSFFKTAHPKMTFPDSYKRIWDSTPGHSNITKIKALLKDYTKEDSILGSFWGLIFTLHWGRHHVKSVHQIAQTQYTSVEAILSDLKALKPREGGSLDKRIKFIESQIITQRGDNPDLQFNLK</sequence>